<accession>A0A2G2WJE6</accession>
<dbReference type="EMBL" id="MLFT02000006">
    <property type="protein sequence ID" value="PHT45365.1"/>
    <property type="molecule type" value="Genomic_DNA"/>
</dbReference>
<name>A0A2G2WJE6_CAPBA</name>
<organism evidence="2 3">
    <name type="scientific">Capsicum baccatum</name>
    <name type="common">Peruvian pepper</name>
    <dbReference type="NCBI Taxonomy" id="33114"/>
    <lineage>
        <taxon>Eukaryota</taxon>
        <taxon>Viridiplantae</taxon>
        <taxon>Streptophyta</taxon>
        <taxon>Embryophyta</taxon>
        <taxon>Tracheophyta</taxon>
        <taxon>Spermatophyta</taxon>
        <taxon>Magnoliopsida</taxon>
        <taxon>eudicotyledons</taxon>
        <taxon>Gunneridae</taxon>
        <taxon>Pentapetalae</taxon>
        <taxon>asterids</taxon>
        <taxon>lamiids</taxon>
        <taxon>Solanales</taxon>
        <taxon>Solanaceae</taxon>
        <taxon>Solanoideae</taxon>
        <taxon>Capsiceae</taxon>
        <taxon>Capsicum</taxon>
    </lineage>
</organism>
<dbReference type="STRING" id="33114.A0A2G2WJE6"/>
<protein>
    <recommendedName>
        <fullName evidence="1">Transposase-associated domain-containing protein</fullName>
    </recommendedName>
</protein>
<keyword evidence="3" id="KW-1185">Reference proteome</keyword>
<comment type="caution">
    <text evidence="2">The sequence shown here is derived from an EMBL/GenBank/DDBJ whole genome shotgun (WGS) entry which is preliminary data.</text>
</comment>
<dbReference type="InterPro" id="IPR029480">
    <property type="entry name" value="Transpos_assoc"/>
</dbReference>
<dbReference type="OrthoDB" id="1430375at2759"/>
<evidence type="ECO:0000313" key="2">
    <source>
        <dbReference type="EMBL" id="PHT45365.1"/>
    </source>
</evidence>
<reference evidence="2 3" key="1">
    <citation type="journal article" date="2017" name="Genome Biol.">
        <title>New reference genome sequences of hot pepper reveal the massive evolution of plant disease-resistance genes by retroduplication.</title>
        <authorList>
            <person name="Kim S."/>
            <person name="Park J."/>
            <person name="Yeom S.I."/>
            <person name="Kim Y.M."/>
            <person name="Seo E."/>
            <person name="Kim K.T."/>
            <person name="Kim M.S."/>
            <person name="Lee J.M."/>
            <person name="Cheong K."/>
            <person name="Shin H.S."/>
            <person name="Kim S.B."/>
            <person name="Han K."/>
            <person name="Lee J."/>
            <person name="Park M."/>
            <person name="Lee H.A."/>
            <person name="Lee H.Y."/>
            <person name="Lee Y."/>
            <person name="Oh S."/>
            <person name="Lee J.H."/>
            <person name="Choi E."/>
            <person name="Choi E."/>
            <person name="Lee S.E."/>
            <person name="Jeon J."/>
            <person name="Kim H."/>
            <person name="Choi G."/>
            <person name="Song H."/>
            <person name="Lee J."/>
            <person name="Lee S.C."/>
            <person name="Kwon J.K."/>
            <person name="Lee H.Y."/>
            <person name="Koo N."/>
            <person name="Hong Y."/>
            <person name="Kim R.W."/>
            <person name="Kang W.H."/>
            <person name="Huh J.H."/>
            <person name="Kang B.C."/>
            <person name="Yang T.J."/>
            <person name="Lee Y.H."/>
            <person name="Bennetzen J.L."/>
            <person name="Choi D."/>
        </authorList>
    </citation>
    <scope>NUCLEOTIDE SEQUENCE [LARGE SCALE GENOMIC DNA]</scope>
    <source>
        <strain evidence="3">cv. PBC81</strain>
    </source>
</reference>
<proteinExistence type="predicted"/>
<dbReference type="Pfam" id="PF13963">
    <property type="entry name" value="Transpos_assoc"/>
    <property type="match status" value="1"/>
</dbReference>
<feature type="domain" description="Transposase-associated" evidence="1">
    <location>
        <begin position="100"/>
        <end position="180"/>
    </location>
</feature>
<gene>
    <name evidence="2" type="ORF">CQW23_14523</name>
</gene>
<reference evidence="3" key="2">
    <citation type="journal article" date="2017" name="J. Anim. Genet.">
        <title>Multiple reference genome sequences of hot pepper reveal the massive evolution of plant disease resistance genes by retroduplication.</title>
        <authorList>
            <person name="Kim S."/>
            <person name="Park J."/>
            <person name="Yeom S.-I."/>
            <person name="Kim Y.-M."/>
            <person name="Seo E."/>
            <person name="Kim K.-T."/>
            <person name="Kim M.-S."/>
            <person name="Lee J.M."/>
            <person name="Cheong K."/>
            <person name="Shin H.-S."/>
            <person name="Kim S.-B."/>
            <person name="Han K."/>
            <person name="Lee J."/>
            <person name="Park M."/>
            <person name="Lee H.-A."/>
            <person name="Lee H.-Y."/>
            <person name="Lee Y."/>
            <person name="Oh S."/>
            <person name="Lee J.H."/>
            <person name="Choi E."/>
            <person name="Choi E."/>
            <person name="Lee S.E."/>
            <person name="Jeon J."/>
            <person name="Kim H."/>
            <person name="Choi G."/>
            <person name="Song H."/>
            <person name="Lee J."/>
            <person name="Lee S.-C."/>
            <person name="Kwon J.-K."/>
            <person name="Lee H.-Y."/>
            <person name="Koo N."/>
            <person name="Hong Y."/>
            <person name="Kim R.W."/>
            <person name="Kang W.-H."/>
            <person name="Huh J.H."/>
            <person name="Kang B.-C."/>
            <person name="Yang T.-J."/>
            <person name="Lee Y.-H."/>
            <person name="Bennetzen J.L."/>
            <person name="Choi D."/>
        </authorList>
    </citation>
    <scope>NUCLEOTIDE SEQUENCE [LARGE SCALE GENOMIC DNA]</scope>
    <source>
        <strain evidence="3">cv. PBC81</strain>
    </source>
</reference>
<evidence type="ECO:0000313" key="3">
    <source>
        <dbReference type="Proteomes" id="UP000224567"/>
    </source>
</evidence>
<dbReference type="AlphaFoldDB" id="A0A2G2WJE6"/>
<sequence length="186" mass="21306">MGTEIVKIGTEIETLKLKTSEDKLKSIAMNQLTQQCAELCRSEDSKIPELEGDVGILHKTHNVYQSTSAGTELYIIDLSFVPIGVLCSYYGFFEMENEDRTWMYNRLYPNRMGLREEYKAGVAGFITKAMTLNDFRIEGTIRWPCWNCKCCKLLRPDDVTLNLYRKGFMLNYTVWTAHGESSAANN</sequence>
<dbReference type="Proteomes" id="UP000224567">
    <property type="component" value="Unassembled WGS sequence"/>
</dbReference>
<evidence type="ECO:0000259" key="1">
    <source>
        <dbReference type="Pfam" id="PF13963"/>
    </source>
</evidence>